<comment type="catalytic activity">
    <reaction evidence="1 4">
        <text>a uridine in RNA = a pseudouridine in RNA</text>
        <dbReference type="Rhea" id="RHEA:48348"/>
        <dbReference type="Rhea" id="RHEA-COMP:12068"/>
        <dbReference type="Rhea" id="RHEA-COMP:12069"/>
        <dbReference type="ChEBI" id="CHEBI:65314"/>
        <dbReference type="ChEBI" id="CHEBI:65315"/>
    </reaction>
</comment>
<dbReference type="PANTHER" id="PTHR21600">
    <property type="entry name" value="MITOCHONDRIAL RNA PSEUDOURIDINE SYNTHASE"/>
    <property type="match status" value="1"/>
</dbReference>
<feature type="active site" evidence="3">
    <location>
        <position position="132"/>
    </location>
</feature>
<keyword evidence="7" id="KW-1185">Reference proteome</keyword>
<dbReference type="PANTHER" id="PTHR21600:SF35">
    <property type="entry name" value="PSEUDOURIDINE SYNTHASE"/>
    <property type="match status" value="1"/>
</dbReference>
<sequence>MQPLLTIPINKNIHSISINHAIKKAHISQAMRRKLKNQGTFLCNQVPCNWNTLLHGGDILSVFLEEKQSFSPYEFPLSIVYEDDYIIVVDKPYNLLVHPTSTERLHTLANAVTYYYQQTNQHSSFHPVHRLDKNTSGLIIIAKSAIVQHAFTKQHTPIYKVYQAIVEGSLPIALGTLHWPIGRRTGSIIERICTSNGKLAHTDIQVIRRYAQYTHIQCILHTGRTHQIRVHLAQLGYPLLGDDIYGGSLRYLSRHALHAIGLQFVHPMTKREVILSSPLPSDMKALLIHPQ</sequence>
<dbReference type="InterPro" id="IPR006145">
    <property type="entry name" value="PsdUridine_synth_RsuA/RluA"/>
</dbReference>
<dbReference type="InterPro" id="IPR020103">
    <property type="entry name" value="PsdUridine_synth_cat_dom_sf"/>
</dbReference>
<reference evidence="6 7" key="1">
    <citation type="submission" date="2014-07" db="EMBL/GenBank/DDBJ databases">
        <authorList>
            <person name="McCorrison J."/>
            <person name="Sanka R."/>
            <person name="Torralba M."/>
            <person name="Gillis M."/>
            <person name="Haft D.H."/>
            <person name="Methe B."/>
            <person name="Sutton G."/>
            <person name="Nelson K.E."/>
        </authorList>
    </citation>
    <scope>NUCLEOTIDE SEQUENCE [LARGE SCALE GENOMIC DNA]</scope>
    <source>
        <strain evidence="6 7">DNF00314</strain>
    </source>
</reference>
<evidence type="ECO:0000256" key="2">
    <source>
        <dbReference type="ARBA" id="ARBA00010876"/>
    </source>
</evidence>
<evidence type="ECO:0000313" key="7">
    <source>
        <dbReference type="Proteomes" id="UP000029628"/>
    </source>
</evidence>
<dbReference type="Pfam" id="PF00849">
    <property type="entry name" value="PseudoU_synth_2"/>
    <property type="match status" value="1"/>
</dbReference>
<evidence type="ECO:0000259" key="5">
    <source>
        <dbReference type="Pfam" id="PF00849"/>
    </source>
</evidence>
<dbReference type="GO" id="GO:0003723">
    <property type="term" value="F:RNA binding"/>
    <property type="evidence" value="ECO:0007669"/>
    <property type="project" value="InterPro"/>
</dbReference>
<organism evidence="6 7">
    <name type="scientific">Veillonella montpellierensis DNF00314</name>
    <dbReference type="NCBI Taxonomy" id="1401067"/>
    <lineage>
        <taxon>Bacteria</taxon>
        <taxon>Bacillati</taxon>
        <taxon>Bacillota</taxon>
        <taxon>Negativicutes</taxon>
        <taxon>Veillonellales</taxon>
        <taxon>Veillonellaceae</taxon>
        <taxon>Veillonella</taxon>
    </lineage>
</organism>
<dbReference type="EC" id="5.4.99.-" evidence="4"/>
<dbReference type="Gene3D" id="3.30.2350.10">
    <property type="entry name" value="Pseudouridine synthase"/>
    <property type="match status" value="1"/>
</dbReference>
<dbReference type="SUPFAM" id="SSF55120">
    <property type="entry name" value="Pseudouridine synthase"/>
    <property type="match status" value="1"/>
</dbReference>
<dbReference type="PROSITE" id="PS01129">
    <property type="entry name" value="PSI_RLU"/>
    <property type="match status" value="1"/>
</dbReference>
<gene>
    <name evidence="6" type="ORF">HMPREF0872_00875</name>
</gene>
<proteinExistence type="inferred from homology"/>
<dbReference type="AlphaFoldDB" id="A0A096BZK5"/>
<evidence type="ECO:0000256" key="3">
    <source>
        <dbReference type="PIRSR" id="PIRSR606225-1"/>
    </source>
</evidence>
<evidence type="ECO:0000313" key="6">
    <source>
        <dbReference type="EMBL" id="KGF48182.1"/>
    </source>
</evidence>
<name>A0A096BZK5_9FIRM</name>
<dbReference type="GO" id="GO:0009982">
    <property type="term" value="F:pseudouridine synthase activity"/>
    <property type="evidence" value="ECO:0007669"/>
    <property type="project" value="InterPro"/>
</dbReference>
<feature type="domain" description="Pseudouridine synthase RsuA/RluA-like" evidence="5">
    <location>
        <begin position="86"/>
        <end position="234"/>
    </location>
</feature>
<dbReference type="InterPro" id="IPR006225">
    <property type="entry name" value="PsdUridine_synth_RluC/D"/>
</dbReference>
<keyword evidence="4" id="KW-0413">Isomerase</keyword>
<dbReference type="GO" id="GO:0000455">
    <property type="term" value="P:enzyme-directed rRNA pseudouridine synthesis"/>
    <property type="evidence" value="ECO:0007669"/>
    <property type="project" value="TreeGrafter"/>
</dbReference>
<protein>
    <recommendedName>
        <fullName evidence="4">Pseudouridine synthase</fullName>
        <ecNumber evidence="4">5.4.99.-</ecNumber>
    </recommendedName>
</protein>
<dbReference type="RefSeq" id="WP_072012919.1">
    <property type="nucleotide sequence ID" value="NZ_JRNT01000005.1"/>
</dbReference>
<dbReference type="InterPro" id="IPR050188">
    <property type="entry name" value="RluA_PseudoU_synthase"/>
</dbReference>
<evidence type="ECO:0000256" key="4">
    <source>
        <dbReference type="RuleBase" id="RU362028"/>
    </source>
</evidence>
<dbReference type="EMBL" id="JRNT01000005">
    <property type="protein sequence ID" value="KGF48182.1"/>
    <property type="molecule type" value="Genomic_DNA"/>
</dbReference>
<dbReference type="InterPro" id="IPR006224">
    <property type="entry name" value="PsdUridine_synth_RluA-like_CS"/>
</dbReference>
<comment type="caution">
    <text evidence="6">The sequence shown here is derived from an EMBL/GenBank/DDBJ whole genome shotgun (WGS) entry which is preliminary data.</text>
</comment>
<dbReference type="NCBIfam" id="TIGR00005">
    <property type="entry name" value="rluA_subfam"/>
    <property type="match status" value="1"/>
</dbReference>
<dbReference type="eggNOG" id="COG0564">
    <property type="taxonomic scope" value="Bacteria"/>
</dbReference>
<dbReference type="GO" id="GO:0140098">
    <property type="term" value="F:catalytic activity, acting on RNA"/>
    <property type="evidence" value="ECO:0007669"/>
    <property type="project" value="UniProtKB-ARBA"/>
</dbReference>
<evidence type="ECO:0000256" key="1">
    <source>
        <dbReference type="ARBA" id="ARBA00000073"/>
    </source>
</evidence>
<accession>A0A096BZK5</accession>
<dbReference type="Proteomes" id="UP000029628">
    <property type="component" value="Unassembled WGS sequence"/>
</dbReference>
<comment type="similarity">
    <text evidence="2 4">Belongs to the pseudouridine synthase RluA family.</text>
</comment>
<dbReference type="CDD" id="cd02869">
    <property type="entry name" value="PseudoU_synth_RluA_like"/>
    <property type="match status" value="1"/>
</dbReference>
<comment type="function">
    <text evidence="4">Responsible for synthesis of pseudouridine from uracil.</text>
</comment>